<feature type="compositionally biased region" description="Low complexity" evidence="2">
    <location>
        <begin position="778"/>
        <end position="819"/>
    </location>
</feature>
<protein>
    <submittedName>
        <fullName evidence="3 4">Uncharacterized protein</fullName>
    </submittedName>
</protein>
<feature type="compositionally biased region" description="Basic residues" evidence="2">
    <location>
        <begin position="1"/>
        <end position="10"/>
    </location>
</feature>
<organism evidence="3">
    <name type="scientific">Microbotryum lychnidis-dioicae (strain p1A1 Lamole / MvSl-1064)</name>
    <name type="common">Anther smut fungus</name>
    <dbReference type="NCBI Taxonomy" id="683840"/>
    <lineage>
        <taxon>Eukaryota</taxon>
        <taxon>Fungi</taxon>
        <taxon>Dikarya</taxon>
        <taxon>Basidiomycota</taxon>
        <taxon>Pucciniomycotina</taxon>
        <taxon>Microbotryomycetes</taxon>
        <taxon>Microbotryales</taxon>
        <taxon>Microbotryaceae</taxon>
        <taxon>Microbotryum</taxon>
    </lineage>
</organism>
<dbReference type="Proteomes" id="UP000017200">
    <property type="component" value="Unassembled WGS sequence"/>
</dbReference>
<dbReference type="STRING" id="683840.U5HI06"/>
<gene>
    <name evidence="3" type="ORF">MVLG_06675</name>
</gene>
<feature type="region of interest" description="Disordered" evidence="2">
    <location>
        <begin position="661"/>
        <end position="687"/>
    </location>
</feature>
<feature type="compositionally biased region" description="Basic residues" evidence="2">
    <location>
        <begin position="133"/>
        <end position="144"/>
    </location>
</feature>
<feature type="compositionally biased region" description="Polar residues" evidence="2">
    <location>
        <begin position="754"/>
        <end position="776"/>
    </location>
</feature>
<evidence type="ECO:0000313" key="5">
    <source>
        <dbReference type="Proteomes" id="UP000017200"/>
    </source>
</evidence>
<dbReference type="HOGENOM" id="CLU_324964_0_0_1"/>
<dbReference type="EMBL" id="GL541782">
    <property type="protein sequence ID" value="KDE02782.1"/>
    <property type="molecule type" value="Genomic_DNA"/>
</dbReference>
<feature type="compositionally biased region" description="Basic and acidic residues" evidence="2">
    <location>
        <begin position="440"/>
        <end position="472"/>
    </location>
</feature>
<dbReference type="AlphaFoldDB" id="U5HI06"/>
<keyword evidence="1" id="KW-0175">Coiled coil</keyword>
<feature type="compositionally biased region" description="Gly residues" evidence="2">
    <location>
        <begin position="703"/>
        <end position="718"/>
    </location>
</feature>
<feature type="region of interest" description="Disordered" evidence="2">
    <location>
        <begin position="208"/>
        <end position="358"/>
    </location>
</feature>
<feature type="compositionally biased region" description="Basic and acidic residues" evidence="2">
    <location>
        <begin position="262"/>
        <end position="271"/>
    </location>
</feature>
<evidence type="ECO:0000256" key="1">
    <source>
        <dbReference type="SAM" id="Coils"/>
    </source>
</evidence>
<feature type="compositionally biased region" description="Gly residues" evidence="2">
    <location>
        <begin position="841"/>
        <end position="851"/>
    </location>
</feature>
<keyword evidence="5" id="KW-1185">Reference proteome</keyword>
<dbReference type="OrthoDB" id="2530332at2759"/>
<sequence>MPNTKKRWHTVRPWQPPASASASASASDTPGAVQASSSAATTTSTCTTAATRTGGAHSSEPSSLASSRRSSVDSTSSLSSSLSSPSSSSSSSASSTTTSSTSTSSHQLQLQVLDVTSTAVVLSVTSPLQSTPRTHRRHHRKRKGKEPTISIQLNGQDWSRVAHAGPTTVATETDDESSSTSPEAMTVIVYGLDQASEYEIGLEVVKASTSSSRSTTAIGTETGTGTGTEGTTELQDHHHHHHHHHHQRGVIQVETPLSNPTLRREHDEAHTGHPSPHRVTTSTDYSADPALTSTSSPTTPNANESNHTSSHSSTPDGPPPPYSPSPSPLANDSSTSPSTSTTNYAHPSSTVSEPPTDEPHLRAQLKNIRASSKRTESVLQASINALKKSVDKALKEDQRARTRIVGLEDAIRKATEGEKFMRLEERGDVEGALERLVREEEERGSELKRRKEGAGNIGKEEGVGMGNRKGEEEGNGGGNVAPSGEVGVGELMKELDALNVKIEEKDKDERKKLQDAVKHLEAELTRLDNEFIQLDREETHRYHMAMQAAAAAAVSEARLSSDSLLPSPTSLNAPPLSSLSSGFNLRWRRNPSQGQQLPQNHDASPPTVTSVDHNLAAGGGDPRSFGRFWRKNASHNVIVNPPHLNPGTSILLNPDDLDSPRTSFETQNGSLAPNTYVSSGQQGPGSISDRQYYAQVHQAMWGNGTGPTGGPVGSGSGLTGPNAIDIVTPPRNEGLGSGSLGRRTGAAALLSRSGSLNASQRAQQQQQLDVGSTSSVLPPGIEIQQPQPETDLAASTSSNSSMSIFSSKSSTSKSNRSVSNPVDISGTSPGGKSFESNGTNSSGGGGGGGPSSWGTRLQGTWSSVVARKSKEKDGGDAGGGGGKEKEKV</sequence>
<feature type="compositionally biased region" description="Low complexity" evidence="2">
    <location>
        <begin position="18"/>
        <end position="27"/>
    </location>
</feature>
<dbReference type="InParanoid" id="U5HI06"/>
<reference evidence="3 5" key="3">
    <citation type="journal article" date="2015" name="BMC Genomics">
        <title>Sex and parasites: genomic and transcriptomic analysis of Microbotryum lychnidis-dioicae, the biotrophic and plant-castrating anther smut fungus.</title>
        <authorList>
            <person name="Perlin M.H."/>
            <person name="Amselem J."/>
            <person name="Fontanillas E."/>
            <person name="Toh S.S."/>
            <person name="Chen Z."/>
            <person name="Goldberg J."/>
            <person name="Duplessis S."/>
            <person name="Henrissat B."/>
            <person name="Young S."/>
            <person name="Zeng Q."/>
            <person name="Aguileta G."/>
            <person name="Petit E."/>
            <person name="Badouin H."/>
            <person name="Andrews J."/>
            <person name="Razeeq D."/>
            <person name="Gabaldon T."/>
            <person name="Quesneville H."/>
            <person name="Giraud T."/>
            <person name="Hood M.E."/>
            <person name="Schultz D.J."/>
            <person name="Cuomo C.A."/>
        </authorList>
    </citation>
    <scope>NUCLEOTIDE SEQUENCE [LARGE SCALE GENOMIC DNA]</scope>
    <source>
        <strain evidence="5">p1A1 Lamole</strain>
        <strain evidence="3">P1A1 Lamole</strain>
    </source>
</reference>
<feature type="compositionally biased region" description="Polar residues" evidence="2">
    <location>
        <begin position="590"/>
        <end position="612"/>
    </location>
</feature>
<feature type="compositionally biased region" description="Basic residues" evidence="2">
    <location>
        <begin position="237"/>
        <end position="248"/>
    </location>
</feature>
<feature type="region of interest" description="Disordered" evidence="2">
    <location>
        <begin position="703"/>
        <end position="740"/>
    </location>
</feature>
<dbReference type="EnsemblFungi" id="MVLG_06675T0">
    <property type="protein sequence ID" value="MVLG_06675T0"/>
    <property type="gene ID" value="MVLG_06675"/>
</dbReference>
<feature type="region of interest" description="Disordered" evidence="2">
    <location>
        <begin position="1"/>
        <end position="107"/>
    </location>
</feature>
<feature type="region of interest" description="Disordered" evidence="2">
    <location>
        <begin position="753"/>
        <end position="888"/>
    </location>
</feature>
<feature type="coiled-coil region" evidence="1">
    <location>
        <begin position="488"/>
        <end position="537"/>
    </location>
</feature>
<evidence type="ECO:0000313" key="3">
    <source>
        <dbReference type="EMBL" id="KDE02782.1"/>
    </source>
</evidence>
<feature type="compositionally biased region" description="Low complexity" evidence="2">
    <location>
        <begin position="208"/>
        <end position="221"/>
    </location>
</feature>
<reference evidence="5" key="1">
    <citation type="submission" date="2010-11" db="EMBL/GenBank/DDBJ databases">
        <title>The genome sequence of Microbotryum violaceum strain p1A1 Lamole.</title>
        <authorList>
            <person name="Cuomo C."/>
            <person name="Perlin M."/>
            <person name="Young S.K."/>
            <person name="Zeng Q."/>
            <person name="Gargeya S."/>
            <person name="Alvarado L."/>
            <person name="Berlin A."/>
            <person name="Chapman S.B."/>
            <person name="Chen Z."/>
            <person name="Freedman E."/>
            <person name="Gellesch M."/>
            <person name="Goldberg J."/>
            <person name="Griggs A."/>
            <person name="Gujja S."/>
            <person name="Heilman E."/>
            <person name="Heiman D."/>
            <person name="Howarth C."/>
            <person name="Mehta T."/>
            <person name="Neiman D."/>
            <person name="Pearson M."/>
            <person name="Roberts A."/>
            <person name="Saif S."/>
            <person name="Shea T."/>
            <person name="Shenoy N."/>
            <person name="Sisk P."/>
            <person name="Stolte C."/>
            <person name="Sykes S."/>
            <person name="White J."/>
            <person name="Yandava C."/>
            <person name="Haas B."/>
            <person name="Nusbaum C."/>
            <person name="Birren B."/>
        </authorList>
    </citation>
    <scope>NUCLEOTIDE SEQUENCE [LARGE SCALE GENOMIC DNA]</scope>
    <source>
        <strain evidence="5">p1A1 Lamole</strain>
    </source>
</reference>
<evidence type="ECO:0000256" key="2">
    <source>
        <dbReference type="SAM" id="MobiDB-lite"/>
    </source>
</evidence>
<name>U5HI06_USTV1</name>
<feature type="compositionally biased region" description="Low complexity" evidence="2">
    <location>
        <begin position="333"/>
        <end position="342"/>
    </location>
</feature>
<feature type="compositionally biased region" description="Polar residues" evidence="2">
    <location>
        <begin position="343"/>
        <end position="353"/>
    </location>
</feature>
<feature type="region of interest" description="Disordered" evidence="2">
    <location>
        <begin position="582"/>
        <end position="619"/>
    </location>
</feature>
<dbReference type="EMBL" id="AEIJ01000851">
    <property type="status" value="NOT_ANNOTATED_CDS"/>
    <property type="molecule type" value="Genomic_DNA"/>
</dbReference>
<feature type="compositionally biased region" description="Low complexity" evidence="2">
    <location>
        <begin position="35"/>
        <end position="105"/>
    </location>
</feature>
<reference evidence="3" key="2">
    <citation type="submission" date="2010-11" db="EMBL/GenBank/DDBJ databases">
        <authorList>
            <consortium name="The Broad Institute Genome Sequencing Platform"/>
            <person name="Earl A."/>
            <person name="Ward D."/>
            <person name="Feldgarden M."/>
            <person name="Gevers D."/>
            <person name="Butler R."/>
            <person name="Young S.K."/>
            <person name="Zeng Q."/>
            <person name="Gargeya S."/>
            <person name="Fitzgerald M."/>
            <person name="Haas B."/>
            <person name="Abouelleil A."/>
            <person name="Alvarado L."/>
            <person name="Arachchi H.M."/>
            <person name="Berlin A."/>
            <person name="Brown A."/>
            <person name="Chapman S.B."/>
            <person name="Chen Z."/>
            <person name="Dunbar C."/>
            <person name="Freedman E."/>
            <person name="Gearin G."/>
            <person name="Gellesch M."/>
            <person name="Goldberg J."/>
            <person name="Griggs A."/>
            <person name="Gujja S."/>
            <person name="Heilman E."/>
            <person name="Heiman D."/>
            <person name="Howarth C."/>
            <person name="Larson L."/>
            <person name="Lui A."/>
            <person name="MacDonald P.J.P."/>
            <person name="Mehta T."/>
            <person name="Montmayeur A."/>
            <person name="Murphy C."/>
            <person name="Neiman D."/>
            <person name="Pearson M."/>
            <person name="Priest M."/>
            <person name="Roberts A."/>
            <person name="Saif S."/>
            <person name="Shea T."/>
            <person name="Shenoy N."/>
            <person name="Sisk P."/>
            <person name="Stolte C."/>
            <person name="Sykes S."/>
            <person name="White J."/>
            <person name="Yandava C."/>
            <person name="Wortman J."/>
            <person name="Nusbaum C."/>
            <person name="Birren B."/>
        </authorList>
    </citation>
    <scope>NUCLEOTIDE SEQUENCE</scope>
    <source>
        <strain evidence="3">P1A1 Lamole</strain>
    </source>
</reference>
<proteinExistence type="predicted"/>
<feature type="region of interest" description="Disordered" evidence="2">
    <location>
        <begin position="124"/>
        <end position="152"/>
    </location>
</feature>
<reference evidence="4" key="4">
    <citation type="submission" date="2015-06" db="UniProtKB">
        <authorList>
            <consortium name="EnsemblFungi"/>
        </authorList>
    </citation>
    <scope>IDENTIFICATION</scope>
</reference>
<feature type="compositionally biased region" description="Pro residues" evidence="2">
    <location>
        <begin position="316"/>
        <end position="327"/>
    </location>
</feature>
<feature type="compositionally biased region" description="Low complexity" evidence="2">
    <location>
        <begin position="286"/>
        <end position="315"/>
    </location>
</feature>
<feature type="region of interest" description="Disordered" evidence="2">
    <location>
        <begin position="440"/>
        <end position="483"/>
    </location>
</feature>
<accession>U5HI06</accession>
<evidence type="ECO:0000313" key="4">
    <source>
        <dbReference type="EnsemblFungi" id="MVLG_06675T0"/>
    </source>
</evidence>